<organism evidence="2">
    <name type="scientific">uncultured Caudovirales phage</name>
    <dbReference type="NCBI Taxonomy" id="2100421"/>
    <lineage>
        <taxon>Viruses</taxon>
        <taxon>Duplodnaviria</taxon>
        <taxon>Heunggongvirae</taxon>
        <taxon>Uroviricota</taxon>
        <taxon>Caudoviricetes</taxon>
        <taxon>Peduoviridae</taxon>
        <taxon>Maltschvirus</taxon>
        <taxon>Maltschvirus maltsch</taxon>
    </lineage>
</organism>
<dbReference type="EMBL" id="LR796647">
    <property type="protein sequence ID" value="CAB4156966.1"/>
    <property type="molecule type" value="Genomic_DNA"/>
</dbReference>
<evidence type="ECO:0008006" key="4">
    <source>
        <dbReference type="Google" id="ProtNLM"/>
    </source>
</evidence>
<accession>A0A6J5LZB7</accession>
<name>A0A6J5LZB7_9CAUD</name>
<protein>
    <recommendedName>
        <fullName evidence="4">Scaffolding protein</fullName>
    </recommendedName>
</protein>
<feature type="region of interest" description="Disordered" evidence="1">
    <location>
        <begin position="1"/>
        <end position="36"/>
    </location>
</feature>
<gene>
    <name evidence="2" type="ORF">UFOVP355_60</name>
    <name evidence="3" type="ORF">UFOVP677_60</name>
</gene>
<proteinExistence type="predicted"/>
<dbReference type="EMBL" id="LR796366">
    <property type="protein sequence ID" value="CAB4139905.1"/>
    <property type="molecule type" value="Genomic_DNA"/>
</dbReference>
<reference evidence="2" key="1">
    <citation type="submission" date="2020-04" db="EMBL/GenBank/DDBJ databases">
        <authorList>
            <person name="Chiriac C."/>
            <person name="Salcher M."/>
            <person name="Ghai R."/>
            <person name="Kavagutti S V."/>
        </authorList>
    </citation>
    <scope>NUCLEOTIDE SEQUENCE</scope>
</reference>
<evidence type="ECO:0000256" key="1">
    <source>
        <dbReference type="SAM" id="MobiDB-lite"/>
    </source>
</evidence>
<evidence type="ECO:0000313" key="2">
    <source>
        <dbReference type="EMBL" id="CAB4139905.1"/>
    </source>
</evidence>
<feature type="compositionally biased region" description="Polar residues" evidence="1">
    <location>
        <begin position="17"/>
        <end position="34"/>
    </location>
</feature>
<evidence type="ECO:0000313" key="3">
    <source>
        <dbReference type="EMBL" id="CAB4156966.1"/>
    </source>
</evidence>
<sequence length="263" mass="29079">MSDELATPATEPVPESIGSTDTSVNTEAPDTPTLSVEEYSNYRVPIKIDGEELQVPLSEAIAGYQRQADYTRKTQELSQQREQFQFASALSAALENDPQATIDLLSQHYGISRAQAQQMVQDAEPEYLDPVEAKYRELDQRIASFEDYQNQQAIEREIQGLQNKYSDFDVKEVVTTALRMNTDDLEGVYKQIAFDKMVAKARTEQAAQQHQQKVEDGVLEAKRVASVVSGGASATASTTNESFVPITSVADAWEAAKRQMGAS</sequence>